<dbReference type="EMBL" id="BGPR01000675">
    <property type="protein sequence ID" value="GBM31087.1"/>
    <property type="molecule type" value="Genomic_DNA"/>
</dbReference>
<protein>
    <submittedName>
        <fullName evidence="1">Uncharacterized protein</fullName>
    </submittedName>
</protein>
<accession>A0A4Y2ERE8</accession>
<comment type="caution">
    <text evidence="1">The sequence shown here is derived from an EMBL/GenBank/DDBJ whole genome shotgun (WGS) entry which is preliminary data.</text>
</comment>
<dbReference type="Proteomes" id="UP000499080">
    <property type="component" value="Unassembled WGS sequence"/>
</dbReference>
<reference evidence="1 2" key="1">
    <citation type="journal article" date="2019" name="Sci. Rep.">
        <title>Orb-weaving spider Araneus ventricosus genome elucidates the spidroin gene catalogue.</title>
        <authorList>
            <person name="Kono N."/>
            <person name="Nakamura H."/>
            <person name="Ohtoshi R."/>
            <person name="Moran D.A.P."/>
            <person name="Shinohara A."/>
            <person name="Yoshida Y."/>
            <person name="Fujiwara M."/>
            <person name="Mori M."/>
            <person name="Tomita M."/>
            <person name="Arakawa K."/>
        </authorList>
    </citation>
    <scope>NUCLEOTIDE SEQUENCE [LARGE SCALE GENOMIC DNA]</scope>
</reference>
<evidence type="ECO:0000313" key="1">
    <source>
        <dbReference type="EMBL" id="GBM31087.1"/>
    </source>
</evidence>
<proteinExistence type="predicted"/>
<gene>
    <name evidence="1" type="ORF">AVEN_32470_1</name>
</gene>
<dbReference type="OrthoDB" id="6423694at2759"/>
<organism evidence="1 2">
    <name type="scientific">Araneus ventricosus</name>
    <name type="common">Orbweaver spider</name>
    <name type="synonym">Epeira ventricosa</name>
    <dbReference type="NCBI Taxonomy" id="182803"/>
    <lineage>
        <taxon>Eukaryota</taxon>
        <taxon>Metazoa</taxon>
        <taxon>Ecdysozoa</taxon>
        <taxon>Arthropoda</taxon>
        <taxon>Chelicerata</taxon>
        <taxon>Arachnida</taxon>
        <taxon>Araneae</taxon>
        <taxon>Araneomorphae</taxon>
        <taxon>Entelegynae</taxon>
        <taxon>Araneoidea</taxon>
        <taxon>Araneidae</taxon>
        <taxon>Araneus</taxon>
    </lineage>
</organism>
<dbReference type="AlphaFoldDB" id="A0A4Y2ERE8"/>
<sequence length="162" mass="18134">MVVCLSEVESETTFQANEINSTSEGTEPSLFVNHRVTNEETMPTSVNSSLNDLFTCEQHSGSSGMIKPVTEDVLKKCIKCSRTAGCVNHENQTSVILEVSNGIDSSRSDQMTDKEDIAELDTKLEEIERFSVSDIKFFYRPLSEKTSIMKQCFTLIGKCIFR</sequence>
<name>A0A4Y2ERE8_ARAVE</name>
<evidence type="ECO:0000313" key="2">
    <source>
        <dbReference type="Proteomes" id="UP000499080"/>
    </source>
</evidence>
<keyword evidence="2" id="KW-1185">Reference proteome</keyword>